<sequence length="49" mass="5293">MIASFHHPTGPPGNTACYRQASPNSTPRARNVFAGRTPDFSNSPASYRT</sequence>
<evidence type="ECO:0000256" key="1">
    <source>
        <dbReference type="SAM" id="MobiDB-lite"/>
    </source>
</evidence>
<dbReference type="Proteomes" id="UP000434172">
    <property type="component" value="Unassembled WGS sequence"/>
</dbReference>
<keyword evidence="3" id="KW-1185">Reference proteome</keyword>
<organism evidence="2 3">
    <name type="scientific">Colletotrichum asianum</name>
    <dbReference type="NCBI Taxonomy" id="702518"/>
    <lineage>
        <taxon>Eukaryota</taxon>
        <taxon>Fungi</taxon>
        <taxon>Dikarya</taxon>
        <taxon>Ascomycota</taxon>
        <taxon>Pezizomycotina</taxon>
        <taxon>Sordariomycetes</taxon>
        <taxon>Hypocreomycetidae</taxon>
        <taxon>Glomerellales</taxon>
        <taxon>Glomerellaceae</taxon>
        <taxon>Colletotrichum</taxon>
        <taxon>Colletotrichum gloeosporioides species complex</taxon>
    </lineage>
</organism>
<protein>
    <submittedName>
        <fullName evidence="2">Uncharacterized protein</fullName>
    </submittedName>
</protein>
<dbReference type="EMBL" id="WOWK01000069">
    <property type="protein sequence ID" value="KAF0321594.1"/>
    <property type="molecule type" value="Genomic_DNA"/>
</dbReference>
<dbReference type="AlphaFoldDB" id="A0A8H3ZJ11"/>
<reference evidence="2 3" key="1">
    <citation type="submission" date="2019-12" db="EMBL/GenBank/DDBJ databases">
        <title>A genome sequence resource for the geographically widespread anthracnose pathogen Colletotrichum asianum.</title>
        <authorList>
            <person name="Meng Y."/>
        </authorList>
    </citation>
    <scope>NUCLEOTIDE SEQUENCE [LARGE SCALE GENOMIC DNA]</scope>
    <source>
        <strain evidence="2 3">ICMP 18580</strain>
    </source>
</reference>
<comment type="caution">
    <text evidence="2">The sequence shown here is derived from an EMBL/GenBank/DDBJ whole genome shotgun (WGS) entry which is preliminary data.</text>
</comment>
<evidence type="ECO:0000313" key="3">
    <source>
        <dbReference type="Proteomes" id="UP000434172"/>
    </source>
</evidence>
<name>A0A8H3ZJ11_9PEZI</name>
<proteinExistence type="predicted"/>
<evidence type="ECO:0000313" key="2">
    <source>
        <dbReference type="EMBL" id="KAF0321594.1"/>
    </source>
</evidence>
<feature type="compositionally biased region" description="Polar residues" evidence="1">
    <location>
        <begin position="39"/>
        <end position="49"/>
    </location>
</feature>
<gene>
    <name evidence="2" type="ORF">GQ607_011107</name>
</gene>
<feature type="region of interest" description="Disordered" evidence="1">
    <location>
        <begin position="1"/>
        <end position="49"/>
    </location>
</feature>
<accession>A0A8H3ZJ11</accession>